<dbReference type="AlphaFoldDB" id="A0A9D2E6Q0"/>
<feature type="transmembrane region" description="Helical" evidence="2">
    <location>
        <begin position="123"/>
        <end position="152"/>
    </location>
</feature>
<sequence>MAENQNPRDPYQYERILRQKVQQTFSEQKTSGGQNSDSTRELVESIHELGKVIAKEVGGALGDATREVGSALSDAAREVGKSAARKPAQHSQAQQAARRAGDALASKVNHAGSNLSSGLRDGLCIFGGTLAVCCAAATGLMALTVVFSLAFYFEVIGLISLVFLLGVTAAFAFAARWAFGQPARRGRLRRYLTAMGSDRSVPLQRMAEAARRPVSYVKKDLDRMIRQGWLPDAFLDDDDDVFFISAAEYRALQRRQEAAARAEAAPAGANELAELMQQCTDFDFLLGEHIASMTDQPELRDSLLHMRVTTADIQNWVKAHPASAGKVRKFARYYMPTTLKLLRTYADVKDQQGEAAGNIRQEIGGILATLNTAFDNLRNDLLTDTALDISSEISAMQTMLAQDGLAEYQS</sequence>
<evidence type="ECO:0000256" key="2">
    <source>
        <dbReference type="SAM" id="Phobius"/>
    </source>
</evidence>
<evidence type="ECO:0000256" key="1">
    <source>
        <dbReference type="SAM" id="MobiDB-lite"/>
    </source>
</evidence>
<name>A0A9D2E6Q0_9FIRM</name>
<feature type="transmembrane region" description="Helical" evidence="2">
    <location>
        <begin position="158"/>
        <end position="179"/>
    </location>
</feature>
<feature type="compositionally biased region" description="Polar residues" evidence="1">
    <location>
        <begin position="22"/>
        <end position="37"/>
    </location>
</feature>
<gene>
    <name evidence="3" type="ORF">H9813_11205</name>
</gene>
<feature type="region of interest" description="Disordered" evidence="1">
    <location>
        <begin position="22"/>
        <end position="41"/>
    </location>
</feature>
<keyword evidence="2" id="KW-0472">Membrane</keyword>
<dbReference type="EMBL" id="DXBV01000115">
    <property type="protein sequence ID" value="HIZ31780.1"/>
    <property type="molecule type" value="Genomic_DNA"/>
</dbReference>
<keyword evidence="2" id="KW-1133">Transmembrane helix</keyword>
<evidence type="ECO:0008006" key="5">
    <source>
        <dbReference type="Google" id="ProtNLM"/>
    </source>
</evidence>
<comment type="caution">
    <text evidence="3">The sequence shown here is derived from an EMBL/GenBank/DDBJ whole genome shotgun (WGS) entry which is preliminary data.</text>
</comment>
<evidence type="ECO:0000313" key="3">
    <source>
        <dbReference type="EMBL" id="HIZ31780.1"/>
    </source>
</evidence>
<reference evidence="3" key="2">
    <citation type="submission" date="2021-04" db="EMBL/GenBank/DDBJ databases">
        <authorList>
            <person name="Gilroy R."/>
        </authorList>
    </citation>
    <scope>NUCLEOTIDE SEQUENCE</scope>
    <source>
        <strain evidence="3">ChiGjej4B4-18154</strain>
    </source>
</reference>
<evidence type="ECO:0000313" key="4">
    <source>
        <dbReference type="Proteomes" id="UP000824035"/>
    </source>
</evidence>
<protein>
    <recommendedName>
        <fullName evidence="5">5-bromo-4-chloroindolyl phosphate hydrolysis protein</fullName>
    </recommendedName>
</protein>
<keyword evidence="2" id="KW-0812">Transmembrane</keyword>
<dbReference type="Proteomes" id="UP000824035">
    <property type="component" value="Unassembled WGS sequence"/>
</dbReference>
<reference evidence="3" key="1">
    <citation type="journal article" date="2021" name="PeerJ">
        <title>Extensive microbial diversity within the chicken gut microbiome revealed by metagenomics and culture.</title>
        <authorList>
            <person name="Gilroy R."/>
            <person name="Ravi A."/>
            <person name="Getino M."/>
            <person name="Pursley I."/>
            <person name="Horton D.L."/>
            <person name="Alikhan N.F."/>
            <person name="Baker D."/>
            <person name="Gharbi K."/>
            <person name="Hall N."/>
            <person name="Watson M."/>
            <person name="Adriaenssens E.M."/>
            <person name="Foster-Nyarko E."/>
            <person name="Jarju S."/>
            <person name="Secka A."/>
            <person name="Antonio M."/>
            <person name="Oren A."/>
            <person name="Chaudhuri R.R."/>
            <person name="La Ragione R."/>
            <person name="Hildebrand F."/>
            <person name="Pallen M.J."/>
        </authorList>
    </citation>
    <scope>NUCLEOTIDE SEQUENCE</scope>
    <source>
        <strain evidence="3">ChiGjej4B4-18154</strain>
    </source>
</reference>
<organism evidence="3 4">
    <name type="scientific">Candidatus Allofournierella merdipullorum</name>
    <dbReference type="NCBI Taxonomy" id="2838595"/>
    <lineage>
        <taxon>Bacteria</taxon>
        <taxon>Bacillati</taxon>
        <taxon>Bacillota</taxon>
        <taxon>Clostridia</taxon>
        <taxon>Eubacteriales</taxon>
        <taxon>Oscillospiraceae</taxon>
        <taxon>Allofournierella</taxon>
    </lineage>
</organism>
<proteinExistence type="predicted"/>
<accession>A0A9D2E6Q0</accession>